<dbReference type="InterPro" id="IPR037401">
    <property type="entry name" value="SnoaL-like"/>
</dbReference>
<comment type="caution">
    <text evidence="2">The sequence shown here is derived from an EMBL/GenBank/DDBJ whole genome shotgun (WGS) entry which is preliminary data.</text>
</comment>
<protein>
    <submittedName>
        <fullName evidence="2">Nuclear transport factor 2 family protein</fullName>
    </submittedName>
</protein>
<dbReference type="RefSeq" id="WP_344834840.1">
    <property type="nucleotide sequence ID" value="NZ_BAAAUV010000019.1"/>
</dbReference>
<sequence>MEPRELSDRLEIAELLARYALAVDTGDWELFSTLFTEDATLDYASAGGVTGTTAEARAWLSATLAGWPARQHLIASTVIRIDGDEAEVRASFTDTLAPSGAMLKHDAPGFVKGGGWYHHRLIRTDGGWRSRGVVLEQIWRTIQ</sequence>
<name>A0ABP6QJJ4_9ACTN</name>
<dbReference type="Pfam" id="PF13577">
    <property type="entry name" value="SnoaL_4"/>
    <property type="match status" value="1"/>
</dbReference>
<evidence type="ECO:0000313" key="2">
    <source>
        <dbReference type="EMBL" id="GAA3229304.1"/>
    </source>
</evidence>
<evidence type="ECO:0000259" key="1">
    <source>
        <dbReference type="Pfam" id="PF13577"/>
    </source>
</evidence>
<accession>A0ABP6QJJ4</accession>
<dbReference type="Gene3D" id="3.10.450.50">
    <property type="match status" value="1"/>
</dbReference>
<gene>
    <name evidence="2" type="ORF">GCM10010468_59150</name>
</gene>
<dbReference type="InterPro" id="IPR032710">
    <property type="entry name" value="NTF2-like_dom_sf"/>
</dbReference>
<dbReference type="SUPFAM" id="SSF54427">
    <property type="entry name" value="NTF2-like"/>
    <property type="match status" value="1"/>
</dbReference>
<proteinExistence type="predicted"/>
<reference evidence="3" key="1">
    <citation type="journal article" date="2019" name="Int. J. Syst. Evol. Microbiol.">
        <title>The Global Catalogue of Microorganisms (GCM) 10K type strain sequencing project: providing services to taxonomists for standard genome sequencing and annotation.</title>
        <authorList>
            <consortium name="The Broad Institute Genomics Platform"/>
            <consortium name="The Broad Institute Genome Sequencing Center for Infectious Disease"/>
            <person name="Wu L."/>
            <person name="Ma J."/>
        </authorList>
    </citation>
    <scope>NUCLEOTIDE SEQUENCE [LARGE SCALE GENOMIC DNA]</scope>
    <source>
        <strain evidence="3">JCM 9377</strain>
    </source>
</reference>
<dbReference type="Proteomes" id="UP001501237">
    <property type="component" value="Unassembled WGS sequence"/>
</dbReference>
<dbReference type="EMBL" id="BAAAUV010000019">
    <property type="protein sequence ID" value="GAA3229304.1"/>
    <property type="molecule type" value="Genomic_DNA"/>
</dbReference>
<organism evidence="2 3">
    <name type="scientific">Actinocorallia longicatena</name>
    <dbReference type="NCBI Taxonomy" id="111803"/>
    <lineage>
        <taxon>Bacteria</taxon>
        <taxon>Bacillati</taxon>
        <taxon>Actinomycetota</taxon>
        <taxon>Actinomycetes</taxon>
        <taxon>Streptosporangiales</taxon>
        <taxon>Thermomonosporaceae</taxon>
        <taxon>Actinocorallia</taxon>
    </lineage>
</organism>
<feature type="domain" description="SnoaL-like" evidence="1">
    <location>
        <begin position="4"/>
        <end position="129"/>
    </location>
</feature>
<evidence type="ECO:0000313" key="3">
    <source>
        <dbReference type="Proteomes" id="UP001501237"/>
    </source>
</evidence>
<keyword evidence="3" id="KW-1185">Reference proteome</keyword>